<feature type="region of interest" description="Disordered" evidence="6">
    <location>
        <begin position="1"/>
        <end position="33"/>
    </location>
</feature>
<dbReference type="STRING" id="133412.A0A1R1XX06"/>
<accession>A0A1R1XX06</accession>
<name>A0A1R1XX06_9FUNG</name>
<protein>
    <submittedName>
        <fullName evidence="8">Zinc finger CCCH domain-containing protein 7</fullName>
    </submittedName>
</protein>
<feature type="region of interest" description="Disordered" evidence="6">
    <location>
        <begin position="575"/>
        <end position="696"/>
    </location>
</feature>
<dbReference type="InterPro" id="IPR000571">
    <property type="entry name" value="Znf_CCCH"/>
</dbReference>
<feature type="region of interest" description="Disordered" evidence="6">
    <location>
        <begin position="188"/>
        <end position="224"/>
    </location>
</feature>
<dbReference type="Pfam" id="PF00642">
    <property type="entry name" value="zf-CCCH"/>
    <property type="match status" value="1"/>
</dbReference>
<dbReference type="InterPro" id="IPR036855">
    <property type="entry name" value="Znf_CCCH_sf"/>
</dbReference>
<dbReference type="GO" id="GO:0008270">
    <property type="term" value="F:zinc ion binding"/>
    <property type="evidence" value="ECO:0007669"/>
    <property type="project" value="UniProtKB-KW"/>
</dbReference>
<dbReference type="OrthoDB" id="411372at2759"/>
<proteinExistence type="predicted"/>
<feature type="region of interest" description="Disordered" evidence="6">
    <location>
        <begin position="510"/>
        <end position="550"/>
    </location>
</feature>
<feature type="compositionally biased region" description="Polar residues" evidence="6">
    <location>
        <begin position="582"/>
        <end position="607"/>
    </location>
</feature>
<feature type="compositionally biased region" description="Basic residues" evidence="6">
    <location>
        <begin position="631"/>
        <end position="643"/>
    </location>
</feature>
<dbReference type="SUPFAM" id="SSF90229">
    <property type="entry name" value="CCCH zinc finger"/>
    <property type="match status" value="3"/>
</dbReference>
<dbReference type="PANTHER" id="PTHR13119">
    <property type="entry name" value="ZINC FINGER CCCH DOMAIN-CONTAINING PROTEI"/>
    <property type="match status" value="1"/>
</dbReference>
<comment type="caution">
    <text evidence="8">The sequence shown here is derived from an EMBL/GenBank/DDBJ whole genome shotgun (WGS) entry which is preliminary data.</text>
</comment>
<gene>
    <name evidence="8" type="ORF">AYI70_g4909</name>
</gene>
<evidence type="ECO:0000313" key="9">
    <source>
        <dbReference type="Proteomes" id="UP000187283"/>
    </source>
</evidence>
<dbReference type="EMBL" id="LSSN01001568">
    <property type="protein sequence ID" value="OMJ19148.1"/>
    <property type="molecule type" value="Genomic_DNA"/>
</dbReference>
<dbReference type="GO" id="GO:0005634">
    <property type="term" value="C:nucleus"/>
    <property type="evidence" value="ECO:0007669"/>
    <property type="project" value="TreeGrafter"/>
</dbReference>
<keyword evidence="2" id="KW-0677">Repeat</keyword>
<reference evidence="8 9" key="1">
    <citation type="submission" date="2017-01" db="EMBL/GenBank/DDBJ databases">
        <authorList>
            <person name="Mah S.A."/>
            <person name="Swanson W.J."/>
            <person name="Moy G.W."/>
            <person name="Vacquier V.D."/>
        </authorList>
    </citation>
    <scope>NUCLEOTIDE SEQUENCE [LARGE SCALE GENOMIC DNA]</scope>
    <source>
        <strain evidence="8 9">GSMNP</strain>
    </source>
</reference>
<evidence type="ECO:0000256" key="1">
    <source>
        <dbReference type="ARBA" id="ARBA00022723"/>
    </source>
</evidence>
<dbReference type="Pfam" id="PF18345">
    <property type="entry name" value="zf_CCCH_4"/>
    <property type="match status" value="1"/>
</dbReference>
<evidence type="ECO:0000256" key="3">
    <source>
        <dbReference type="ARBA" id="ARBA00022771"/>
    </source>
</evidence>
<feature type="compositionally biased region" description="Basic and acidic residues" evidence="6">
    <location>
        <begin position="678"/>
        <end position="696"/>
    </location>
</feature>
<evidence type="ECO:0000256" key="5">
    <source>
        <dbReference type="PROSITE-ProRule" id="PRU00723"/>
    </source>
</evidence>
<evidence type="ECO:0000256" key="2">
    <source>
        <dbReference type="ARBA" id="ARBA00022737"/>
    </source>
</evidence>
<feature type="zinc finger region" description="C3H1-type" evidence="5">
    <location>
        <begin position="705"/>
        <end position="727"/>
    </location>
</feature>
<dbReference type="Pfam" id="PF14608">
    <property type="entry name" value="zf-CCCH_2"/>
    <property type="match status" value="1"/>
</dbReference>
<dbReference type="PANTHER" id="PTHR13119:SF12">
    <property type="entry name" value="PROTEIN SUPPRESSOR OF SABLE"/>
    <property type="match status" value="1"/>
</dbReference>
<feature type="domain" description="C3H1-type" evidence="7">
    <location>
        <begin position="705"/>
        <end position="727"/>
    </location>
</feature>
<dbReference type="InterPro" id="IPR045124">
    <property type="entry name" value="Su(sable)-like"/>
</dbReference>
<feature type="zinc finger region" description="C3H1-type" evidence="5">
    <location>
        <begin position="750"/>
        <end position="777"/>
    </location>
</feature>
<dbReference type="Proteomes" id="UP000187283">
    <property type="component" value="Unassembled WGS sequence"/>
</dbReference>
<feature type="compositionally biased region" description="Polar residues" evidence="6">
    <location>
        <begin position="510"/>
        <end position="524"/>
    </location>
</feature>
<keyword evidence="3 5" id="KW-0863">Zinc-finger</keyword>
<keyword evidence="4 5" id="KW-0862">Zinc</keyword>
<evidence type="ECO:0000313" key="8">
    <source>
        <dbReference type="EMBL" id="OMJ19148.1"/>
    </source>
</evidence>
<keyword evidence="1 5" id="KW-0479">Metal-binding</keyword>
<dbReference type="AlphaFoldDB" id="A0A1R1XX06"/>
<sequence length="784" mass="87390">MSSETVKRMKFSRYSYNRQVKSPKQLPEKTQPEFIQPNTTLSKVQTRKKANKNDDIDYLPSGVVSSLKSKIKSQSLYMSGNVVKSVQKNSYSKAGILQNNSSKSIETSKLNSTNLVEPNSLKDNVQLKKSIVQNDSSHSLKSANAIIKSNEVSIFNYNTNANNSYQEKIGDNLPIENLNKESRNSIGTKIPISNINHPSKTRSDSLGPSLSNDISLNQPSKLPNKPINLVEKSKPHIISNIFPKKDETEFKEFKEILDKGEYSDKSKEFLLDILESSKLKERNASPIIPENNYHPVTTNYSNAKIGYSNPSPPHKSSLNSFNVDDSIVFKESAENHNISYVPVSIYTPNTIENNNHHDNSIISYDNLGNENKTHPKTCTSLIEIDHNVVYNSDILNQDKFENESSEVYISSPKISTNNVSIKKAEADSLVTPEINKNAPINNLLGLLNVLQSQTDSKEIKTTTTITIPKSIETLSVPKRANLTKNDPTDLRQKIMGAPLDMVFDLPDFSSKLSKPASNTGNQQDNSKKSRKRRKVTGIKTDKKQGISEDQMGTLKSEFELYKEWKLKTKESDQNKIDDIGNVGNNNADHSTDFSVSEITNQNGNNSIGDCAILGNSNQNERANSSKSQLTKNKKKSKKKKTDKSKKQANNTVNEISIKGKGSRSELSMNGKSQLQQAGKRDYNRSSGDKRSREPEEKPKFVPKLLCKYVLSGSCSKGNLCTFSHDLSTISCIYYIKGSCMNGDKCKFSHDLKKVPCIHYLKGSCSNGDACLYLHDPNMSQIPPA</sequence>
<dbReference type="GO" id="GO:0003723">
    <property type="term" value="F:RNA binding"/>
    <property type="evidence" value="ECO:0007669"/>
    <property type="project" value="InterPro"/>
</dbReference>
<dbReference type="PROSITE" id="PS50103">
    <property type="entry name" value="ZF_C3H1"/>
    <property type="match status" value="3"/>
</dbReference>
<feature type="zinc finger region" description="C3H1-type" evidence="5">
    <location>
        <begin position="730"/>
        <end position="749"/>
    </location>
</feature>
<feature type="compositionally biased region" description="Polar residues" evidence="6">
    <location>
        <begin position="664"/>
        <end position="676"/>
    </location>
</feature>
<evidence type="ECO:0000256" key="6">
    <source>
        <dbReference type="SAM" id="MobiDB-lite"/>
    </source>
</evidence>
<dbReference type="SMART" id="SM00356">
    <property type="entry name" value="ZnF_C3H1"/>
    <property type="match status" value="3"/>
</dbReference>
<dbReference type="Gene3D" id="4.10.1000.10">
    <property type="entry name" value="Zinc finger, CCCH-type"/>
    <property type="match status" value="2"/>
</dbReference>
<dbReference type="GO" id="GO:0045892">
    <property type="term" value="P:negative regulation of DNA-templated transcription"/>
    <property type="evidence" value="ECO:0007669"/>
    <property type="project" value="InterPro"/>
</dbReference>
<organism evidence="8 9">
    <name type="scientific">Smittium culicis</name>
    <dbReference type="NCBI Taxonomy" id="133412"/>
    <lineage>
        <taxon>Eukaryota</taxon>
        <taxon>Fungi</taxon>
        <taxon>Fungi incertae sedis</taxon>
        <taxon>Zoopagomycota</taxon>
        <taxon>Kickxellomycotina</taxon>
        <taxon>Harpellomycetes</taxon>
        <taxon>Harpellales</taxon>
        <taxon>Legeriomycetaceae</taxon>
        <taxon>Smittium</taxon>
    </lineage>
</organism>
<keyword evidence="9" id="KW-1185">Reference proteome</keyword>
<feature type="compositionally biased region" description="Polar residues" evidence="6">
    <location>
        <begin position="188"/>
        <end position="221"/>
    </location>
</feature>
<feature type="domain" description="C3H1-type" evidence="7">
    <location>
        <begin position="750"/>
        <end position="777"/>
    </location>
</feature>
<evidence type="ECO:0000259" key="7">
    <source>
        <dbReference type="PROSITE" id="PS50103"/>
    </source>
</evidence>
<evidence type="ECO:0000256" key="4">
    <source>
        <dbReference type="ARBA" id="ARBA00022833"/>
    </source>
</evidence>
<feature type="domain" description="C3H1-type" evidence="7">
    <location>
        <begin position="730"/>
        <end position="749"/>
    </location>
</feature>